<evidence type="ECO:0000259" key="6">
    <source>
        <dbReference type="PROSITE" id="PS50961"/>
    </source>
</evidence>
<evidence type="ECO:0000256" key="3">
    <source>
        <dbReference type="PROSITE-ProRule" id="PRU00332"/>
    </source>
</evidence>
<accession>A0A7S2R992</accession>
<evidence type="ECO:0000259" key="5">
    <source>
        <dbReference type="PROSITE" id="PS50102"/>
    </source>
</evidence>
<feature type="domain" description="RRM" evidence="5">
    <location>
        <begin position="156"/>
        <end position="228"/>
    </location>
</feature>
<dbReference type="InterPro" id="IPR036390">
    <property type="entry name" value="WH_DNA-bd_sf"/>
</dbReference>
<dbReference type="InterPro" id="IPR012677">
    <property type="entry name" value="Nucleotide-bd_a/b_plait_sf"/>
</dbReference>
<dbReference type="InterPro" id="IPR045180">
    <property type="entry name" value="La_dom_prot"/>
</dbReference>
<keyword evidence="2 3" id="KW-0694">RNA-binding</keyword>
<evidence type="ECO:0000256" key="4">
    <source>
        <dbReference type="SAM" id="MobiDB-lite"/>
    </source>
</evidence>
<gene>
    <name evidence="7" type="ORF">QSP1433_LOCUS1008</name>
</gene>
<protein>
    <recommendedName>
        <fullName evidence="8">HTH La-type RNA-binding domain-containing protein</fullName>
    </recommendedName>
</protein>
<evidence type="ECO:0000313" key="7">
    <source>
        <dbReference type="EMBL" id="CAD9664400.1"/>
    </source>
</evidence>
<dbReference type="Pfam" id="PF26088">
    <property type="entry name" value="RRM_LARP4"/>
    <property type="match status" value="1"/>
</dbReference>
<sequence length="344" mass="37699">MNNSVSDSTCEENSNSMVSTSASEYVQDSVDKTVMMEERPASPMEVLSPNAGGYSSDSSTEAVDVSKMDPATLKARIKAQVEYYFSQQNLNNDAYMMSQMNTEGYIPVSTIASFKKVRNLTDNLELIAEAVADSTVCELSSDKSMLKTSWKRPARTTIILRDVHEDTTEDDIKLLFEETEFKVVSARSDVGQTWFVTMDSEEGAKNAVLHLLGKTLQGLPVKARLKSEALRPASGSSGPGGAVAFQPNGALGGQVAPGVPPYGYPYGTVPPQAMNYGMNYQMQPGWNPAMGQFQPVSFMLHVTTRLFSPMIHLCCEQSLISLTKQNHIYFRSYEGKTPGVVYIL</sequence>
<dbReference type="InterPro" id="IPR006630">
    <property type="entry name" value="La_HTH"/>
</dbReference>
<dbReference type="InterPro" id="IPR058699">
    <property type="entry name" value="RRM_LARP4/4B"/>
</dbReference>
<evidence type="ECO:0008006" key="8">
    <source>
        <dbReference type="Google" id="ProtNLM"/>
    </source>
</evidence>
<organism evidence="7">
    <name type="scientific">Mucochytrium quahogii</name>
    <dbReference type="NCBI Taxonomy" id="96639"/>
    <lineage>
        <taxon>Eukaryota</taxon>
        <taxon>Sar</taxon>
        <taxon>Stramenopiles</taxon>
        <taxon>Bigyra</taxon>
        <taxon>Labyrinthulomycetes</taxon>
        <taxon>Thraustochytrida</taxon>
        <taxon>Thraustochytriidae</taxon>
        <taxon>Mucochytrium</taxon>
    </lineage>
</organism>
<feature type="region of interest" description="Disordered" evidence="4">
    <location>
        <begin position="1"/>
        <end position="32"/>
    </location>
</feature>
<dbReference type="InterPro" id="IPR035979">
    <property type="entry name" value="RBD_domain_sf"/>
</dbReference>
<dbReference type="Pfam" id="PF05383">
    <property type="entry name" value="La"/>
    <property type="match status" value="1"/>
</dbReference>
<dbReference type="PROSITE" id="PS50961">
    <property type="entry name" value="HTH_LA"/>
    <property type="match status" value="1"/>
</dbReference>
<dbReference type="SMART" id="SM00360">
    <property type="entry name" value="RRM"/>
    <property type="match status" value="1"/>
</dbReference>
<dbReference type="EMBL" id="HBHK01001647">
    <property type="protein sequence ID" value="CAD9664400.1"/>
    <property type="molecule type" value="Transcribed_RNA"/>
</dbReference>
<dbReference type="SUPFAM" id="SSF54928">
    <property type="entry name" value="RNA-binding domain, RBD"/>
    <property type="match status" value="1"/>
</dbReference>
<feature type="compositionally biased region" description="Polar residues" evidence="4">
    <location>
        <begin position="1"/>
        <end position="26"/>
    </location>
</feature>
<dbReference type="SMART" id="SM00715">
    <property type="entry name" value="LA"/>
    <property type="match status" value="1"/>
</dbReference>
<dbReference type="GO" id="GO:0005634">
    <property type="term" value="C:nucleus"/>
    <property type="evidence" value="ECO:0007669"/>
    <property type="project" value="TreeGrafter"/>
</dbReference>
<dbReference type="PROSITE" id="PS50102">
    <property type="entry name" value="RRM"/>
    <property type="match status" value="1"/>
</dbReference>
<dbReference type="Gene3D" id="1.10.10.10">
    <property type="entry name" value="Winged helix-like DNA-binding domain superfamily/Winged helix DNA-binding domain"/>
    <property type="match status" value="1"/>
</dbReference>
<dbReference type="AlphaFoldDB" id="A0A7S2R992"/>
<reference evidence="7" key="1">
    <citation type="submission" date="2021-01" db="EMBL/GenBank/DDBJ databases">
        <authorList>
            <person name="Corre E."/>
            <person name="Pelletier E."/>
            <person name="Niang G."/>
            <person name="Scheremetjew M."/>
            <person name="Finn R."/>
            <person name="Kale V."/>
            <person name="Holt S."/>
            <person name="Cochrane G."/>
            <person name="Meng A."/>
            <person name="Brown T."/>
            <person name="Cohen L."/>
        </authorList>
    </citation>
    <scope>NUCLEOTIDE SEQUENCE</scope>
    <source>
        <strain evidence="7">NY070348D</strain>
    </source>
</reference>
<keyword evidence="1" id="KW-0597">Phosphoprotein</keyword>
<dbReference type="Gene3D" id="3.30.70.330">
    <property type="match status" value="1"/>
</dbReference>
<dbReference type="InterPro" id="IPR000504">
    <property type="entry name" value="RRM_dom"/>
</dbReference>
<feature type="region of interest" description="Disordered" evidence="4">
    <location>
        <begin position="44"/>
        <end position="63"/>
    </location>
</feature>
<dbReference type="PANTHER" id="PTHR22792">
    <property type="entry name" value="LUPUS LA PROTEIN-RELATED"/>
    <property type="match status" value="1"/>
</dbReference>
<dbReference type="CDD" id="cd07323">
    <property type="entry name" value="LAM"/>
    <property type="match status" value="1"/>
</dbReference>
<evidence type="ECO:0000256" key="2">
    <source>
        <dbReference type="ARBA" id="ARBA00022884"/>
    </source>
</evidence>
<evidence type="ECO:0000256" key="1">
    <source>
        <dbReference type="ARBA" id="ARBA00022553"/>
    </source>
</evidence>
<feature type="domain" description="HTH La-type RNA-binding" evidence="6">
    <location>
        <begin position="67"/>
        <end position="156"/>
    </location>
</feature>
<proteinExistence type="predicted"/>
<dbReference type="PANTHER" id="PTHR22792:SF140">
    <property type="entry name" value="ACHILLES, ISOFORM A"/>
    <property type="match status" value="1"/>
</dbReference>
<dbReference type="SUPFAM" id="SSF46785">
    <property type="entry name" value="Winged helix' DNA-binding domain"/>
    <property type="match status" value="1"/>
</dbReference>
<name>A0A7S2R992_9STRA</name>
<dbReference type="GO" id="GO:0003729">
    <property type="term" value="F:mRNA binding"/>
    <property type="evidence" value="ECO:0007669"/>
    <property type="project" value="TreeGrafter"/>
</dbReference>
<dbReference type="InterPro" id="IPR036388">
    <property type="entry name" value="WH-like_DNA-bd_sf"/>
</dbReference>